<comment type="caution">
    <text evidence="2">The sequence shown here is derived from an EMBL/GenBank/DDBJ whole genome shotgun (WGS) entry which is preliminary data.</text>
</comment>
<feature type="transmembrane region" description="Helical" evidence="1">
    <location>
        <begin position="69"/>
        <end position="87"/>
    </location>
</feature>
<organism evidence="2 3">
    <name type="scientific">Podospora didyma</name>
    <dbReference type="NCBI Taxonomy" id="330526"/>
    <lineage>
        <taxon>Eukaryota</taxon>
        <taxon>Fungi</taxon>
        <taxon>Dikarya</taxon>
        <taxon>Ascomycota</taxon>
        <taxon>Pezizomycotina</taxon>
        <taxon>Sordariomycetes</taxon>
        <taxon>Sordariomycetidae</taxon>
        <taxon>Sordariales</taxon>
        <taxon>Podosporaceae</taxon>
        <taxon>Podospora</taxon>
    </lineage>
</organism>
<dbReference type="EMBL" id="JAULSW010000010">
    <property type="protein sequence ID" value="KAK3368746.1"/>
    <property type="molecule type" value="Genomic_DNA"/>
</dbReference>
<feature type="transmembrane region" description="Helical" evidence="1">
    <location>
        <begin position="31"/>
        <end position="48"/>
    </location>
</feature>
<gene>
    <name evidence="2" type="ORF">B0H63DRAFT_489128</name>
</gene>
<evidence type="ECO:0000313" key="2">
    <source>
        <dbReference type="EMBL" id="KAK3368746.1"/>
    </source>
</evidence>
<keyword evidence="1" id="KW-1133">Transmembrane helix</keyword>
<keyword evidence="1" id="KW-0812">Transmembrane</keyword>
<dbReference type="AlphaFoldDB" id="A0AAE0K3G9"/>
<evidence type="ECO:0000256" key="1">
    <source>
        <dbReference type="SAM" id="Phobius"/>
    </source>
</evidence>
<accession>A0AAE0K3G9</accession>
<keyword evidence="1" id="KW-0472">Membrane</keyword>
<reference evidence="2" key="2">
    <citation type="submission" date="2023-06" db="EMBL/GenBank/DDBJ databases">
        <authorList>
            <consortium name="Lawrence Berkeley National Laboratory"/>
            <person name="Haridas S."/>
            <person name="Hensen N."/>
            <person name="Bonometti L."/>
            <person name="Westerberg I."/>
            <person name="Brannstrom I.O."/>
            <person name="Guillou S."/>
            <person name="Cros-Aarteil S."/>
            <person name="Calhoun S."/>
            <person name="Kuo A."/>
            <person name="Mondo S."/>
            <person name="Pangilinan J."/>
            <person name="Riley R."/>
            <person name="LaButti K."/>
            <person name="Andreopoulos B."/>
            <person name="Lipzen A."/>
            <person name="Chen C."/>
            <person name="Yanf M."/>
            <person name="Daum C."/>
            <person name="Ng V."/>
            <person name="Clum A."/>
            <person name="Steindorff A."/>
            <person name="Ohm R."/>
            <person name="Martin F."/>
            <person name="Silar P."/>
            <person name="Natvig D."/>
            <person name="Lalanne C."/>
            <person name="Gautier V."/>
            <person name="Ament-velasquez S.L."/>
            <person name="Kruys A."/>
            <person name="Hutchinson M.I."/>
            <person name="Powell A.J."/>
            <person name="Barry K."/>
            <person name="Miller A.N."/>
            <person name="Grigoriev I.V."/>
            <person name="Debuchy R."/>
            <person name="Gladieux P."/>
            <person name="Thoren M.H."/>
            <person name="Johannesson H."/>
        </authorList>
    </citation>
    <scope>NUCLEOTIDE SEQUENCE</scope>
    <source>
        <strain evidence="2">CBS 232.78</strain>
    </source>
</reference>
<name>A0AAE0K3G9_9PEZI</name>
<protein>
    <submittedName>
        <fullName evidence="2">Uncharacterized protein</fullName>
    </submittedName>
</protein>
<sequence length="91" mass="10184">MDFLSSSICLCCFQHDQQATGLQVNMLGVSVLSGIRFCMGGYMGWVNCKDGCFRKEKLGDKHRLWLSSLHSVCFIPLGFAVISMSLICHEF</sequence>
<evidence type="ECO:0000313" key="3">
    <source>
        <dbReference type="Proteomes" id="UP001285441"/>
    </source>
</evidence>
<keyword evidence="3" id="KW-1185">Reference proteome</keyword>
<reference evidence="2" key="1">
    <citation type="journal article" date="2023" name="Mol. Phylogenet. Evol.">
        <title>Genome-scale phylogeny and comparative genomics of the fungal order Sordariales.</title>
        <authorList>
            <person name="Hensen N."/>
            <person name="Bonometti L."/>
            <person name="Westerberg I."/>
            <person name="Brannstrom I.O."/>
            <person name="Guillou S."/>
            <person name="Cros-Aarteil S."/>
            <person name="Calhoun S."/>
            <person name="Haridas S."/>
            <person name="Kuo A."/>
            <person name="Mondo S."/>
            <person name="Pangilinan J."/>
            <person name="Riley R."/>
            <person name="LaButti K."/>
            <person name="Andreopoulos B."/>
            <person name="Lipzen A."/>
            <person name="Chen C."/>
            <person name="Yan M."/>
            <person name="Daum C."/>
            <person name="Ng V."/>
            <person name="Clum A."/>
            <person name="Steindorff A."/>
            <person name="Ohm R.A."/>
            <person name="Martin F."/>
            <person name="Silar P."/>
            <person name="Natvig D.O."/>
            <person name="Lalanne C."/>
            <person name="Gautier V."/>
            <person name="Ament-Velasquez S.L."/>
            <person name="Kruys A."/>
            <person name="Hutchinson M.I."/>
            <person name="Powell A.J."/>
            <person name="Barry K."/>
            <person name="Miller A.N."/>
            <person name="Grigoriev I.V."/>
            <person name="Debuchy R."/>
            <person name="Gladieux P."/>
            <person name="Hiltunen Thoren M."/>
            <person name="Johannesson H."/>
        </authorList>
    </citation>
    <scope>NUCLEOTIDE SEQUENCE</scope>
    <source>
        <strain evidence="2">CBS 232.78</strain>
    </source>
</reference>
<proteinExistence type="predicted"/>
<dbReference type="Proteomes" id="UP001285441">
    <property type="component" value="Unassembled WGS sequence"/>
</dbReference>